<evidence type="ECO:0000256" key="1">
    <source>
        <dbReference type="SAM" id="MobiDB-lite"/>
    </source>
</evidence>
<keyword evidence="4" id="KW-1185">Reference proteome</keyword>
<feature type="domain" description="Sulfatase-modifying factor enzyme-like" evidence="2">
    <location>
        <begin position="36"/>
        <end position="250"/>
    </location>
</feature>
<dbReference type="Gene3D" id="3.90.1580.10">
    <property type="entry name" value="paralog of FGE (formylglycine-generating enzyme)"/>
    <property type="match status" value="1"/>
</dbReference>
<dbReference type="GO" id="GO:0120147">
    <property type="term" value="F:formylglycine-generating oxidase activity"/>
    <property type="evidence" value="ECO:0007669"/>
    <property type="project" value="TreeGrafter"/>
</dbReference>
<dbReference type="PANTHER" id="PTHR23150">
    <property type="entry name" value="SULFATASE MODIFYING FACTOR 1, 2"/>
    <property type="match status" value="1"/>
</dbReference>
<dbReference type="AlphaFoldDB" id="A0A4E0PXQ2"/>
<proteinExistence type="predicted"/>
<reference evidence="3 4" key="1">
    <citation type="submission" date="2017-11" db="EMBL/GenBank/DDBJ databases">
        <title>Isolation and Characterization of Methanogenic Archaea from Saline Meromictic Lake at Siberia.</title>
        <authorList>
            <person name="Shen Y."/>
            <person name="Huang H.-H."/>
            <person name="Lai M.-C."/>
            <person name="Chen S.-C."/>
        </authorList>
    </citation>
    <scope>NUCLEOTIDE SEQUENCE [LARGE SCALE GENOMIC DNA]</scope>
    <source>
        <strain evidence="3 4">SY-01</strain>
    </source>
</reference>
<evidence type="ECO:0000313" key="3">
    <source>
        <dbReference type="EMBL" id="TGC09542.1"/>
    </source>
</evidence>
<organism evidence="3 4">
    <name type="scientific">Methanolobus halotolerans</name>
    <dbReference type="NCBI Taxonomy" id="2052935"/>
    <lineage>
        <taxon>Archaea</taxon>
        <taxon>Methanobacteriati</taxon>
        <taxon>Methanobacteriota</taxon>
        <taxon>Stenosarchaea group</taxon>
        <taxon>Methanomicrobia</taxon>
        <taxon>Methanosarcinales</taxon>
        <taxon>Methanosarcinaceae</taxon>
        <taxon>Methanolobus</taxon>
    </lineage>
</organism>
<dbReference type="InterPro" id="IPR016187">
    <property type="entry name" value="CTDL_fold"/>
</dbReference>
<dbReference type="SUPFAM" id="SSF56436">
    <property type="entry name" value="C-type lectin-like"/>
    <property type="match status" value="1"/>
</dbReference>
<dbReference type="InterPro" id="IPR051043">
    <property type="entry name" value="Sulfatase_Mod_Factor_Kinase"/>
</dbReference>
<evidence type="ECO:0000259" key="2">
    <source>
        <dbReference type="Pfam" id="PF03781"/>
    </source>
</evidence>
<dbReference type="PANTHER" id="PTHR23150:SF19">
    <property type="entry name" value="FORMYLGLYCINE-GENERATING ENZYME"/>
    <property type="match status" value="1"/>
</dbReference>
<dbReference type="OrthoDB" id="136349at2157"/>
<gene>
    <name evidence="3" type="ORF">CUN85_05890</name>
</gene>
<feature type="region of interest" description="Disordered" evidence="1">
    <location>
        <begin position="1"/>
        <end position="27"/>
    </location>
</feature>
<dbReference type="Pfam" id="PF03781">
    <property type="entry name" value="FGE-sulfatase"/>
    <property type="match status" value="1"/>
</dbReference>
<protein>
    <submittedName>
        <fullName evidence="3">Formylglycine-generating enzyme family protein</fullName>
    </submittedName>
</protein>
<accession>A0A4E0PXQ2</accession>
<evidence type="ECO:0000313" key="4">
    <source>
        <dbReference type="Proteomes" id="UP000297295"/>
    </source>
</evidence>
<dbReference type="EMBL" id="PGGK01000005">
    <property type="protein sequence ID" value="TGC09542.1"/>
    <property type="molecule type" value="Genomic_DNA"/>
</dbReference>
<dbReference type="Proteomes" id="UP000297295">
    <property type="component" value="Unassembled WGS sequence"/>
</dbReference>
<name>A0A4E0PXQ2_9EURY</name>
<sequence>MDDTERKRIRDGRLRKEHEEADEKKPASIKNSIDMEFVLIPAGEFQTGSEHSNRRSIHKVIVTKPFYLGKYPVTQREWKALIDNDPSCFEGDELPVECVSWYDVQEFVKSLNTREGTDRYRLPSGAEWEYACRAGTTTKYSFGDAESELGEYAWYYENSEHRTHPAGQKKPNPWGLYDMHGNVWEWCQDKYHKTHQAAPADRSARVAGNISGLVLRGGGWVNYAGKCRSACRSSFHPNYGYYSLGFRLLRSV</sequence>
<dbReference type="InterPro" id="IPR005532">
    <property type="entry name" value="SUMF_dom"/>
</dbReference>
<comment type="caution">
    <text evidence="3">The sequence shown here is derived from an EMBL/GenBank/DDBJ whole genome shotgun (WGS) entry which is preliminary data.</text>
</comment>
<feature type="compositionally biased region" description="Basic and acidic residues" evidence="1">
    <location>
        <begin position="1"/>
        <end position="26"/>
    </location>
</feature>
<dbReference type="InterPro" id="IPR042095">
    <property type="entry name" value="SUMF_sf"/>
</dbReference>